<evidence type="ECO:0000313" key="1">
    <source>
        <dbReference type="EMBL" id="SDB78224.1"/>
    </source>
</evidence>
<dbReference type="Gene3D" id="2.30.110.10">
    <property type="entry name" value="Electron Transport, Fmn-binding Protein, Chain A"/>
    <property type="match status" value="1"/>
</dbReference>
<evidence type="ECO:0000313" key="3">
    <source>
        <dbReference type="Proteomes" id="UP000181870"/>
    </source>
</evidence>
<dbReference type="SUPFAM" id="SSF50475">
    <property type="entry name" value="FMN-binding split barrel"/>
    <property type="match status" value="1"/>
</dbReference>
<evidence type="ECO:0000313" key="2">
    <source>
        <dbReference type="EMBL" id="SDI40273.1"/>
    </source>
</evidence>
<dbReference type="AlphaFoldDB" id="A0A1G6G8B1"/>
<evidence type="ECO:0000313" key="4">
    <source>
        <dbReference type="Proteomes" id="UP000183670"/>
    </source>
</evidence>
<dbReference type="PANTHER" id="PTHR34071">
    <property type="entry name" value="5-NITROIMIDAZOLE ANTIBIOTICS RESISTANCE PROTEIN, NIMA-FAMILY-RELATED PROTEIN-RELATED"/>
    <property type="match status" value="1"/>
</dbReference>
<dbReference type="InterPro" id="IPR012349">
    <property type="entry name" value="Split_barrel_FMN-bd"/>
</dbReference>
<dbReference type="EMBL" id="FNDO01000043">
    <property type="protein sequence ID" value="SDI40273.1"/>
    <property type="molecule type" value="Genomic_DNA"/>
</dbReference>
<accession>A0A1G6G8B1</accession>
<dbReference type="Pfam" id="PF12900">
    <property type="entry name" value="Pyridox_ox_2"/>
    <property type="match status" value="1"/>
</dbReference>
<dbReference type="Proteomes" id="UP000181870">
    <property type="component" value="Unassembled WGS sequence"/>
</dbReference>
<protein>
    <submittedName>
        <fullName evidence="1">Nitroimidazol reductase NimA, pyridoxamine 5'-phosphate oxidase superfamily</fullName>
    </submittedName>
</protein>
<name>A0A1G6G8B1_BACOV</name>
<sequence length="160" mass="17932">MKYLNEPVRRQDRLLEEEKALRLLQTAEYGILSMQAVGGGGYGIPVNYVWDGAHSIYIHCAPEGEKLRCISACERVSFCVVGATHLVPDKFTTGYESIVLTGTAHTGLSEAERMKALELLLDKLSPEDKVVGMKYAEKSFHRTEIIRLDIDNWSGKCKRV</sequence>
<reference evidence="3 4" key="1">
    <citation type="submission" date="2016-10" db="EMBL/GenBank/DDBJ databases">
        <authorList>
            <person name="de Groot N.N."/>
        </authorList>
    </citation>
    <scope>NUCLEOTIDE SEQUENCE [LARGE SCALE GENOMIC DNA]</scope>
    <source>
        <strain evidence="1 4">NLAE-zl-C500</strain>
        <strain evidence="2 3">NLAE-zl-C57</strain>
    </source>
</reference>
<dbReference type="RefSeq" id="WP_074559091.1">
    <property type="nucleotide sequence ID" value="NZ_FMYE01000036.1"/>
</dbReference>
<dbReference type="Proteomes" id="UP000183670">
    <property type="component" value="Unassembled WGS sequence"/>
</dbReference>
<dbReference type="EMBL" id="FMYE01000036">
    <property type="protein sequence ID" value="SDB78224.1"/>
    <property type="molecule type" value="Genomic_DNA"/>
</dbReference>
<dbReference type="PANTHER" id="PTHR34071:SF2">
    <property type="entry name" value="FLAVIN-NUCLEOTIDE-BINDING PROTEIN"/>
    <property type="match status" value="1"/>
</dbReference>
<organism evidence="1 4">
    <name type="scientific">Bacteroides ovatus</name>
    <dbReference type="NCBI Taxonomy" id="28116"/>
    <lineage>
        <taxon>Bacteria</taxon>
        <taxon>Pseudomonadati</taxon>
        <taxon>Bacteroidota</taxon>
        <taxon>Bacteroidia</taxon>
        <taxon>Bacteroidales</taxon>
        <taxon>Bacteroidaceae</taxon>
        <taxon>Bacteroides</taxon>
    </lineage>
</organism>
<dbReference type="InterPro" id="IPR024747">
    <property type="entry name" value="Pyridox_Oxase-rel"/>
</dbReference>
<gene>
    <name evidence="1" type="ORF">SAMN05192581_103643</name>
    <name evidence="2" type="ORF">SAMN05192582_104315</name>
</gene>
<proteinExistence type="predicted"/>